<keyword evidence="4" id="KW-1185">Reference proteome</keyword>
<keyword evidence="1" id="KW-1133">Transmembrane helix</keyword>
<keyword evidence="1" id="KW-0472">Membrane</keyword>
<dbReference type="InterPro" id="IPR056632">
    <property type="entry name" value="DUF7730"/>
</dbReference>
<dbReference type="PANTHER" id="PTHR38790">
    <property type="entry name" value="2EXR DOMAIN-CONTAINING PROTEIN-RELATED"/>
    <property type="match status" value="1"/>
</dbReference>
<dbReference type="PANTHER" id="PTHR38790:SF9">
    <property type="entry name" value="F-BOX DOMAIN-CONTAINING PROTEIN"/>
    <property type="match status" value="1"/>
</dbReference>
<reference evidence="3" key="1">
    <citation type="submission" date="2020-05" db="EMBL/GenBank/DDBJ databases">
        <title>Mycena genomes resolve the evolution of fungal bioluminescence.</title>
        <authorList>
            <person name="Tsai I.J."/>
        </authorList>
    </citation>
    <scope>NUCLEOTIDE SEQUENCE</scope>
    <source>
        <strain evidence="3">110903Hualien_Pintung</strain>
    </source>
</reference>
<sequence length="301" mass="34664">MAPSPLRKLVVDIAVAIAIAVSLVITSPIILYTFITGQWRDMLRRPPTYTGPTPLPTNRIDLRIRPCAAQPDSLFLSLPRELRDCIYAEALGGRRVWMQVVPDHPNRRHYIFSYAVPRGEGDLRPDLGALDPLCISLLRSCRQIYLESHSVLFSHNTFVFDSGTSLEHCIRAALGEWSLPVLRSVCINHPNRLFPTQRVFFDHPELTSSGLLKQMKRLRRLDFQFNVISLRKSLPVAQYDPREVEKSAWGQLVCELSSLEELRMIFTWNRERVDTSVWDPRWNELERGLLAQIVGKRRKIL</sequence>
<evidence type="ECO:0000313" key="3">
    <source>
        <dbReference type="EMBL" id="KAF7295832.1"/>
    </source>
</evidence>
<evidence type="ECO:0000313" key="4">
    <source>
        <dbReference type="Proteomes" id="UP000613580"/>
    </source>
</evidence>
<organism evidence="3 4">
    <name type="scientific">Mycena chlorophos</name>
    <name type="common">Agaric fungus</name>
    <name type="synonym">Agaricus chlorophos</name>
    <dbReference type="NCBI Taxonomy" id="658473"/>
    <lineage>
        <taxon>Eukaryota</taxon>
        <taxon>Fungi</taxon>
        <taxon>Dikarya</taxon>
        <taxon>Basidiomycota</taxon>
        <taxon>Agaricomycotina</taxon>
        <taxon>Agaricomycetes</taxon>
        <taxon>Agaricomycetidae</taxon>
        <taxon>Agaricales</taxon>
        <taxon>Marasmiineae</taxon>
        <taxon>Mycenaceae</taxon>
        <taxon>Mycena</taxon>
    </lineage>
</organism>
<dbReference type="OrthoDB" id="2982420at2759"/>
<comment type="caution">
    <text evidence="3">The sequence shown here is derived from an EMBL/GenBank/DDBJ whole genome shotgun (WGS) entry which is preliminary data.</text>
</comment>
<dbReference type="AlphaFoldDB" id="A0A8H6VVW6"/>
<evidence type="ECO:0000259" key="2">
    <source>
        <dbReference type="Pfam" id="PF24864"/>
    </source>
</evidence>
<evidence type="ECO:0000256" key="1">
    <source>
        <dbReference type="SAM" id="Phobius"/>
    </source>
</evidence>
<feature type="transmembrane region" description="Helical" evidence="1">
    <location>
        <begin position="13"/>
        <end position="35"/>
    </location>
</feature>
<accession>A0A8H6VVW6</accession>
<feature type="domain" description="DUF7730" evidence="2">
    <location>
        <begin position="69"/>
        <end position="293"/>
    </location>
</feature>
<keyword evidence="1" id="KW-0812">Transmembrane</keyword>
<gene>
    <name evidence="3" type="ORF">HMN09_01126400</name>
</gene>
<dbReference type="Pfam" id="PF24864">
    <property type="entry name" value="DUF7730"/>
    <property type="match status" value="1"/>
</dbReference>
<dbReference type="Proteomes" id="UP000613580">
    <property type="component" value="Unassembled WGS sequence"/>
</dbReference>
<proteinExistence type="predicted"/>
<protein>
    <recommendedName>
        <fullName evidence="2">DUF7730 domain-containing protein</fullName>
    </recommendedName>
</protein>
<name>A0A8H6VVW6_MYCCL</name>
<dbReference type="EMBL" id="JACAZE010000018">
    <property type="protein sequence ID" value="KAF7295832.1"/>
    <property type="molecule type" value="Genomic_DNA"/>
</dbReference>